<dbReference type="GO" id="GO:0005886">
    <property type="term" value="C:plasma membrane"/>
    <property type="evidence" value="ECO:0007669"/>
    <property type="project" value="UniProtKB-SubCell"/>
</dbReference>
<evidence type="ECO:0000256" key="6">
    <source>
        <dbReference type="SAM" id="Phobius"/>
    </source>
</evidence>
<protein>
    <submittedName>
        <fullName evidence="10">Unannotated protein</fullName>
    </submittedName>
</protein>
<name>A0A6J6HWA0_9ZZZZ</name>
<dbReference type="EMBL" id="CAESAL010000010">
    <property type="protein sequence ID" value="CAB4334371.1"/>
    <property type="molecule type" value="Genomic_DNA"/>
</dbReference>
<feature type="transmembrane region" description="Helical" evidence="6">
    <location>
        <begin position="149"/>
        <end position="172"/>
    </location>
</feature>
<proteinExistence type="predicted"/>
<organism evidence="10">
    <name type="scientific">freshwater metagenome</name>
    <dbReference type="NCBI Taxonomy" id="449393"/>
    <lineage>
        <taxon>unclassified sequences</taxon>
        <taxon>metagenomes</taxon>
        <taxon>ecological metagenomes</taxon>
    </lineage>
</organism>
<dbReference type="EMBL" id="CAEZXY010000020">
    <property type="protein sequence ID" value="CAB4703600.1"/>
    <property type="molecule type" value="Genomic_DNA"/>
</dbReference>
<dbReference type="EMBL" id="CAEZTY010000029">
    <property type="protein sequence ID" value="CAB4585185.1"/>
    <property type="molecule type" value="Genomic_DNA"/>
</dbReference>
<feature type="transmembrane region" description="Helical" evidence="6">
    <location>
        <begin position="202"/>
        <end position="224"/>
    </location>
</feature>
<dbReference type="EMBL" id="CAFAAD010000004">
    <property type="protein sequence ID" value="CAB4781143.1"/>
    <property type="molecule type" value="Genomic_DNA"/>
</dbReference>
<accession>A0A6J6HWA0</accession>
<feature type="transmembrane region" description="Helical" evidence="6">
    <location>
        <begin position="278"/>
        <end position="297"/>
    </location>
</feature>
<evidence type="ECO:0000313" key="9">
    <source>
        <dbReference type="EMBL" id="CAB4585185.1"/>
    </source>
</evidence>
<evidence type="ECO:0000313" key="8">
    <source>
        <dbReference type="EMBL" id="CAB4370842.1"/>
    </source>
</evidence>
<evidence type="ECO:0000313" key="10">
    <source>
        <dbReference type="EMBL" id="CAB4615755.1"/>
    </source>
</evidence>
<evidence type="ECO:0000256" key="4">
    <source>
        <dbReference type="ARBA" id="ARBA00022989"/>
    </source>
</evidence>
<evidence type="ECO:0000313" key="15">
    <source>
        <dbReference type="EMBL" id="CAB5076719.1"/>
    </source>
</evidence>
<keyword evidence="2" id="KW-1003">Cell membrane</keyword>
<dbReference type="EMBL" id="CAFBNJ010000006">
    <property type="protein sequence ID" value="CAB4941224.1"/>
    <property type="molecule type" value="Genomic_DNA"/>
</dbReference>
<keyword evidence="5 6" id="KW-0472">Membrane</keyword>
<evidence type="ECO:0000256" key="5">
    <source>
        <dbReference type="ARBA" id="ARBA00023136"/>
    </source>
</evidence>
<dbReference type="EMBL" id="CAEZVC010000012">
    <property type="protein sequence ID" value="CAB4615755.1"/>
    <property type="molecule type" value="Genomic_DNA"/>
</dbReference>
<dbReference type="AlphaFoldDB" id="A0A6J6HWA0"/>
<feature type="transmembrane region" description="Helical" evidence="6">
    <location>
        <begin position="101"/>
        <end position="121"/>
    </location>
</feature>
<dbReference type="CDD" id="cd06580">
    <property type="entry name" value="TM_PBP1_transp_TpRbsC_like"/>
    <property type="match status" value="1"/>
</dbReference>
<dbReference type="PANTHER" id="PTHR43370:SF2">
    <property type="entry name" value="ABC TRANSPORTER PERMEASE PROTEIN"/>
    <property type="match status" value="1"/>
</dbReference>
<evidence type="ECO:0000313" key="13">
    <source>
        <dbReference type="EMBL" id="CAB4803130.1"/>
    </source>
</evidence>
<keyword evidence="4 6" id="KW-1133">Transmembrane helix</keyword>
<feature type="transmembrane region" description="Helical" evidence="6">
    <location>
        <begin position="255"/>
        <end position="272"/>
    </location>
</feature>
<dbReference type="PANTHER" id="PTHR43370">
    <property type="entry name" value="SUGAR ABC TRANSPORTER INTEGRAL MEMBRANE PROTEIN-RELATED"/>
    <property type="match status" value="1"/>
</dbReference>
<evidence type="ECO:0000313" key="11">
    <source>
        <dbReference type="EMBL" id="CAB4703600.1"/>
    </source>
</evidence>
<evidence type="ECO:0000256" key="3">
    <source>
        <dbReference type="ARBA" id="ARBA00022692"/>
    </source>
</evidence>
<sequence length="321" mass="33751">MSINDNLFVIIMASAIFYGTPLVFASLGELLAERSGVLNLGVEGMMLLGAVAAAWVSTNVDGPAIVVLPLAIVAAMIAAGLGASIHAFLTITLRVNQIISGLALTIFAGAAGLSSYLAGIWQLGQTPVKQQFGKIDVLGLSGVPVVGPILFHQTLLTYLSWVLVIAASFYLFRTRAGLHLRAVGESPQTADSVGISVSRYRYFHVIFGGSFAGIAGACFSLMIVPTWVDGMTAGQGWIALALVIFGFWRPDLTLLGAYLFGALSSLGLTLQARGIHISTALLSALPYVMTIVVLVIVSNTASRKQLGAPAALGKPYEREER</sequence>
<feature type="transmembrane region" description="Helical" evidence="6">
    <location>
        <begin position="64"/>
        <end position="89"/>
    </location>
</feature>
<reference evidence="10" key="1">
    <citation type="submission" date="2020-05" db="EMBL/GenBank/DDBJ databases">
        <authorList>
            <person name="Chiriac C."/>
            <person name="Salcher M."/>
            <person name="Ghai R."/>
            <person name="Kavagutti S V."/>
        </authorList>
    </citation>
    <scope>NUCLEOTIDE SEQUENCE</scope>
</reference>
<dbReference type="Pfam" id="PF02653">
    <property type="entry name" value="BPD_transp_2"/>
    <property type="match status" value="1"/>
</dbReference>
<evidence type="ECO:0000313" key="14">
    <source>
        <dbReference type="EMBL" id="CAB4941224.1"/>
    </source>
</evidence>
<feature type="transmembrane region" description="Helical" evidence="6">
    <location>
        <begin position="6"/>
        <end position="25"/>
    </location>
</feature>
<evidence type="ECO:0000256" key="1">
    <source>
        <dbReference type="ARBA" id="ARBA00004651"/>
    </source>
</evidence>
<comment type="subcellular location">
    <subcellularLocation>
        <location evidence="1">Cell membrane</location>
        <topology evidence="1">Multi-pass membrane protein</topology>
    </subcellularLocation>
</comment>
<feature type="transmembrane region" description="Helical" evidence="6">
    <location>
        <begin position="230"/>
        <end position="248"/>
    </location>
</feature>
<dbReference type="EMBL" id="CAFBRD010000035">
    <property type="protein sequence ID" value="CAB5076719.1"/>
    <property type="molecule type" value="Genomic_DNA"/>
</dbReference>
<dbReference type="EMBL" id="CAEUNJ010000013">
    <property type="protein sequence ID" value="CAB4370842.1"/>
    <property type="molecule type" value="Genomic_DNA"/>
</dbReference>
<dbReference type="GO" id="GO:0022857">
    <property type="term" value="F:transmembrane transporter activity"/>
    <property type="evidence" value="ECO:0007669"/>
    <property type="project" value="InterPro"/>
</dbReference>
<gene>
    <name evidence="9" type="ORF">UFOPK1762_00935</name>
    <name evidence="10" type="ORF">UFOPK1906_00352</name>
    <name evidence="11" type="ORF">UFOPK2624_00690</name>
    <name evidence="12" type="ORF">UFOPK2969_00093</name>
    <name evidence="13" type="ORF">UFOPK3010_00707</name>
    <name evidence="7" type="ORF">UFOPK3331_00460</name>
    <name evidence="14" type="ORF">UFOPK3785_00202</name>
    <name evidence="8" type="ORF">UFOPK4201_00457</name>
    <name evidence="15" type="ORF">UFOPK4371_00810</name>
</gene>
<feature type="transmembrane region" description="Helical" evidence="6">
    <location>
        <begin position="37"/>
        <end position="58"/>
    </location>
</feature>
<evidence type="ECO:0000313" key="12">
    <source>
        <dbReference type="EMBL" id="CAB4781143.1"/>
    </source>
</evidence>
<dbReference type="EMBL" id="CAFAAM010000077">
    <property type="protein sequence ID" value="CAB4803130.1"/>
    <property type="molecule type" value="Genomic_DNA"/>
</dbReference>
<keyword evidence="3 6" id="KW-0812">Transmembrane</keyword>
<dbReference type="InterPro" id="IPR001851">
    <property type="entry name" value="ABC_transp_permease"/>
</dbReference>
<evidence type="ECO:0000313" key="7">
    <source>
        <dbReference type="EMBL" id="CAB4334371.1"/>
    </source>
</evidence>
<evidence type="ECO:0000256" key="2">
    <source>
        <dbReference type="ARBA" id="ARBA00022475"/>
    </source>
</evidence>